<dbReference type="EMBL" id="MN740567">
    <property type="protein sequence ID" value="QHU34134.1"/>
    <property type="molecule type" value="Genomic_DNA"/>
</dbReference>
<dbReference type="InterPro" id="IPR051422">
    <property type="entry name" value="AlkB_tRNA_MeTrf/Diox"/>
</dbReference>
<dbReference type="AlphaFoldDB" id="A0A6C0LX38"/>
<organism evidence="4">
    <name type="scientific">viral metagenome</name>
    <dbReference type="NCBI Taxonomy" id="1070528"/>
    <lineage>
        <taxon>unclassified sequences</taxon>
        <taxon>metagenomes</taxon>
        <taxon>organismal metagenomes</taxon>
    </lineage>
</organism>
<dbReference type="Gene3D" id="3.40.50.150">
    <property type="entry name" value="Vaccinia Virus protein VP39"/>
    <property type="match status" value="1"/>
</dbReference>
<dbReference type="Pfam" id="PF08241">
    <property type="entry name" value="Methyltransf_11"/>
    <property type="match status" value="1"/>
</dbReference>
<dbReference type="SUPFAM" id="SSF53335">
    <property type="entry name" value="S-adenosyl-L-methionine-dependent methyltransferases"/>
    <property type="match status" value="1"/>
</dbReference>
<keyword evidence="2" id="KW-0808">Transferase</keyword>
<keyword evidence="1" id="KW-0489">Methyltransferase</keyword>
<evidence type="ECO:0000259" key="3">
    <source>
        <dbReference type="Pfam" id="PF08241"/>
    </source>
</evidence>
<feature type="domain" description="Methyltransferase type 11" evidence="3">
    <location>
        <begin position="40"/>
        <end position="131"/>
    </location>
</feature>
<dbReference type="GO" id="GO:0006400">
    <property type="term" value="P:tRNA modification"/>
    <property type="evidence" value="ECO:0007669"/>
    <property type="project" value="UniProtKB-ARBA"/>
</dbReference>
<name>A0A6C0LX38_9ZZZZ</name>
<proteinExistence type="predicted"/>
<sequence>MEISDNFYETNCQTFSDTRFCLWDVVRDFGEQFTSQSYVLDAGCGNGKNISYFQNKCNMVGIDKSHGLVNICKERNYKVEQGTIGNIDFPDNTFDFVMCIAVIHHIDTEEARINAMKEMIRVLKPGGKILITAWAYESDEYSKRKKFVLGDNLVKFNNEETMRYYFVYDRIGFNDLCNNIISEELEISWDRGNWNAVFTK</sequence>
<dbReference type="CDD" id="cd02440">
    <property type="entry name" value="AdoMet_MTases"/>
    <property type="match status" value="1"/>
</dbReference>
<dbReference type="InterPro" id="IPR013216">
    <property type="entry name" value="Methyltransf_11"/>
</dbReference>
<dbReference type="PANTHER" id="PTHR13069">
    <property type="entry name" value="ALKYLATED DNA REPAIR PROTEIN ALKB HOMOLOG 8"/>
    <property type="match status" value="1"/>
</dbReference>
<dbReference type="GO" id="GO:0008757">
    <property type="term" value="F:S-adenosylmethionine-dependent methyltransferase activity"/>
    <property type="evidence" value="ECO:0007669"/>
    <property type="project" value="InterPro"/>
</dbReference>
<dbReference type="InterPro" id="IPR029063">
    <property type="entry name" value="SAM-dependent_MTases_sf"/>
</dbReference>
<protein>
    <recommendedName>
        <fullName evidence="3">Methyltransferase type 11 domain-containing protein</fullName>
    </recommendedName>
</protein>
<reference evidence="4" key="1">
    <citation type="journal article" date="2020" name="Nature">
        <title>Giant virus diversity and host interactions through global metagenomics.</title>
        <authorList>
            <person name="Schulz F."/>
            <person name="Roux S."/>
            <person name="Paez-Espino D."/>
            <person name="Jungbluth S."/>
            <person name="Walsh D.A."/>
            <person name="Denef V.J."/>
            <person name="McMahon K.D."/>
            <person name="Konstantinidis K.T."/>
            <person name="Eloe-Fadrosh E.A."/>
            <person name="Kyrpides N.C."/>
            <person name="Woyke T."/>
        </authorList>
    </citation>
    <scope>NUCLEOTIDE SEQUENCE</scope>
    <source>
        <strain evidence="4">GVMAG-S-1016713-123</strain>
    </source>
</reference>
<evidence type="ECO:0000256" key="1">
    <source>
        <dbReference type="ARBA" id="ARBA00022603"/>
    </source>
</evidence>
<dbReference type="GO" id="GO:0008175">
    <property type="term" value="F:tRNA methyltransferase activity"/>
    <property type="evidence" value="ECO:0007669"/>
    <property type="project" value="UniProtKB-ARBA"/>
</dbReference>
<dbReference type="PANTHER" id="PTHR13069:SF21">
    <property type="entry name" value="ALKYLATED DNA REPAIR PROTEIN ALKB HOMOLOG 8"/>
    <property type="match status" value="1"/>
</dbReference>
<evidence type="ECO:0000256" key="2">
    <source>
        <dbReference type="ARBA" id="ARBA00022679"/>
    </source>
</evidence>
<dbReference type="GO" id="GO:0032259">
    <property type="term" value="P:methylation"/>
    <property type="evidence" value="ECO:0007669"/>
    <property type="project" value="UniProtKB-KW"/>
</dbReference>
<evidence type="ECO:0000313" key="4">
    <source>
        <dbReference type="EMBL" id="QHU34134.1"/>
    </source>
</evidence>
<accession>A0A6C0LX38</accession>